<feature type="binding site" evidence="7">
    <location>
        <position position="261"/>
    </location>
    <ligand>
        <name>substrate</name>
    </ligand>
</feature>
<dbReference type="SUPFAM" id="SSF56327">
    <property type="entry name" value="LDH C-terminal domain-like"/>
    <property type="match status" value="1"/>
</dbReference>
<feature type="binding site" evidence="7">
    <location>
        <position position="90"/>
    </location>
    <ligand>
        <name>substrate</name>
    </ligand>
</feature>
<dbReference type="Pfam" id="PF11975">
    <property type="entry name" value="Glyco_hydro_4C"/>
    <property type="match status" value="1"/>
</dbReference>
<evidence type="ECO:0000256" key="7">
    <source>
        <dbReference type="PIRSR" id="PIRSR601088-2"/>
    </source>
</evidence>
<dbReference type="InterPro" id="IPR036291">
    <property type="entry name" value="NAD(P)-bd_dom_sf"/>
</dbReference>
<feature type="binding site" evidence="7">
    <location>
        <position position="144"/>
    </location>
    <ligand>
        <name>substrate</name>
    </ligand>
</feature>
<dbReference type="AlphaFoldDB" id="A0A371PR64"/>
<dbReference type="OrthoDB" id="9767022at2"/>
<dbReference type="CDD" id="cd05296">
    <property type="entry name" value="GH4_P_beta_glucosidase"/>
    <property type="match status" value="1"/>
</dbReference>
<evidence type="ECO:0000313" key="13">
    <source>
        <dbReference type="Proteomes" id="UP000262477"/>
    </source>
</evidence>
<dbReference type="Pfam" id="PF02056">
    <property type="entry name" value="Glyco_hydro_4"/>
    <property type="match status" value="1"/>
</dbReference>
<organism evidence="12 13">
    <name type="scientific">Streptomyces inhibens</name>
    <dbReference type="NCBI Taxonomy" id="2293571"/>
    <lineage>
        <taxon>Bacteria</taxon>
        <taxon>Bacillati</taxon>
        <taxon>Actinomycetota</taxon>
        <taxon>Actinomycetes</taxon>
        <taxon>Kitasatosporales</taxon>
        <taxon>Streptomycetaceae</taxon>
        <taxon>Streptomyces</taxon>
    </lineage>
</organism>
<dbReference type="GO" id="GO:0046872">
    <property type="term" value="F:metal ion binding"/>
    <property type="evidence" value="ECO:0007669"/>
    <property type="project" value="UniProtKB-KW"/>
</dbReference>
<reference evidence="12 13" key="1">
    <citation type="submission" date="2018-08" db="EMBL/GenBank/DDBJ databases">
        <title>Streptomyces NEAU-D10 sp. nov., a novel Actinomycete isolated from soil.</title>
        <authorList>
            <person name="Jin L."/>
        </authorList>
    </citation>
    <scope>NUCLEOTIDE SEQUENCE [LARGE SCALE GENOMIC DNA]</scope>
    <source>
        <strain evidence="12 13">NEAU-D10</strain>
    </source>
</reference>
<comment type="similarity">
    <text evidence="1 10">Belongs to the glycosyl hydrolase 4 family.</text>
</comment>
<evidence type="ECO:0000256" key="9">
    <source>
        <dbReference type="PIRSR" id="PIRSR601088-4"/>
    </source>
</evidence>
<feature type="binding site" evidence="8">
    <location>
        <position position="164"/>
    </location>
    <ligand>
        <name>Mn(2+)</name>
        <dbReference type="ChEBI" id="CHEBI:29035"/>
    </ligand>
</feature>
<comment type="cofactor">
    <cofactor evidence="10">
        <name>NAD(+)</name>
        <dbReference type="ChEBI" id="CHEBI:57540"/>
    </cofactor>
    <text evidence="10">Binds 1 NAD(+) per subunit.</text>
</comment>
<evidence type="ECO:0000256" key="4">
    <source>
        <dbReference type="ARBA" id="ARBA00023027"/>
    </source>
</evidence>
<dbReference type="Gene3D" id="3.90.110.10">
    <property type="entry name" value="Lactate dehydrogenase/glycoside hydrolase, family 4, C-terminal"/>
    <property type="match status" value="1"/>
</dbReference>
<evidence type="ECO:0000313" key="12">
    <source>
        <dbReference type="EMBL" id="REK84987.1"/>
    </source>
</evidence>
<evidence type="ECO:0000256" key="5">
    <source>
        <dbReference type="ARBA" id="ARBA00023211"/>
    </source>
</evidence>
<dbReference type="EMBL" id="QUAC01000465">
    <property type="protein sequence ID" value="REK84987.1"/>
    <property type="molecule type" value="Genomic_DNA"/>
</dbReference>
<dbReference type="GO" id="GO:0016616">
    <property type="term" value="F:oxidoreductase activity, acting on the CH-OH group of donors, NAD or NADP as acceptor"/>
    <property type="evidence" value="ECO:0007669"/>
    <property type="project" value="InterPro"/>
</dbReference>
<dbReference type="InterPro" id="IPR001088">
    <property type="entry name" value="Glyco_hydro_4"/>
</dbReference>
<feature type="binding site" evidence="8">
    <location>
        <position position="194"/>
    </location>
    <ligand>
        <name>Mn(2+)</name>
        <dbReference type="ChEBI" id="CHEBI:29035"/>
    </ligand>
</feature>
<dbReference type="InterPro" id="IPR022616">
    <property type="entry name" value="Glyco_hydro_4_C"/>
</dbReference>
<gene>
    <name evidence="12" type="ORF">DY245_40345</name>
</gene>
<feature type="site" description="Increases basicity of active site Tyr" evidence="9">
    <location>
        <position position="106"/>
    </location>
</feature>
<dbReference type="SUPFAM" id="SSF51735">
    <property type="entry name" value="NAD(P)-binding Rossmann-fold domains"/>
    <property type="match status" value="1"/>
</dbReference>
<feature type="domain" description="Glycosyl hydrolase family 4 C-terminal" evidence="11">
    <location>
        <begin position="190"/>
        <end position="393"/>
    </location>
</feature>
<keyword evidence="13" id="KW-1185">Reference proteome</keyword>
<dbReference type="PANTHER" id="PTHR32092:SF5">
    <property type="entry name" value="6-PHOSPHO-BETA-GLUCOSIDASE"/>
    <property type="match status" value="1"/>
</dbReference>
<evidence type="ECO:0000259" key="11">
    <source>
        <dbReference type="Pfam" id="PF11975"/>
    </source>
</evidence>
<keyword evidence="5 8" id="KW-0464">Manganese</keyword>
<keyword evidence="4 10" id="KW-0520">NAD</keyword>
<dbReference type="Gene3D" id="3.40.50.720">
    <property type="entry name" value="NAD(P)-binding Rossmann-like Domain"/>
    <property type="match status" value="1"/>
</dbReference>
<dbReference type="PANTHER" id="PTHR32092">
    <property type="entry name" value="6-PHOSPHO-BETA-GLUCOSIDASE-RELATED"/>
    <property type="match status" value="1"/>
</dbReference>
<evidence type="ECO:0000256" key="10">
    <source>
        <dbReference type="RuleBase" id="RU361152"/>
    </source>
</evidence>
<keyword evidence="3 10" id="KW-0378">Hydrolase</keyword>
<proteinExistence type="inferred from homology"/>
<comment type="caution">
    <text evidence="12">The sequence shown here is derived from an EMBL/GenBank/DDBJ whole genome shotgun (WGS) entry which is preliminary data.</text>
</comment>
<evidence type="ECO:0000256" key="1">
    <source>
        <dbReference type="ARBA" id="ARBA00010141"/>
    </source>
</evidence>
<keyword evidence="8" id="KW-0408">Iron</keyword>
<keyword evidence="6 10" id="KW-0326">Glycosidase</keyword>
<protein>
    <submittedName>
        <fullName evidence="12">6-phospho-beta-glucosidase</fullName>
    </submittedName>
</protein>
<dbReference type="PRINTS" id="PR00732">
    <property type="entry name" value="GLHYDRLASE4"/>
</dbReference>
<keyword evidence="2 8" id="KW-0479">Metal-binding</keyword>
<dbReference type="InterPro" id="IPR015955">
    <property type="entry name" value="Lactate_DH/Glyco_Ohase_4_C"/>
</dbReference>
<accession>A0A371PR64</accession>
<dbReference type="GO" id="GO:0005975">
    <property type="term" value="P:carbohydrate metabolic process"/>
    <property type="evidence" value="ECO:0007669"/>
    <property type="project" value="InterPro"/>
</dbReference>
<dbReference type="Proteomes" id="UP000262477">
    <property type="component" value="Unassembled WGS sequence"/>
</dbReference>
<keyword evidence="8" id="KW-0170">Cobalt</keyword>
<keyword evidence="8" id="KW-0533">Nickel</keyword>
<dbReference type="RefSeq" id="WP_128512067.1">
    <property type="nucleotide sequence ID" value="NZ_QUAC01000465.1"/>
</dbReference>
<evidence type="ECO:0000256" key="8">
    <source>
        <dbReference type="PIRSR" id="PIRSR601088-3"/>
    </source>
</evidence>
<name>A0A371PR64_STRIH</name>
<evidence type="ECO:0000256" key="6">
    <source>
        <dbReference type="ARBA" id="ARBA00023295"/>
    </source>
</evidence>
<evidence type="ECO:0000256" key="2">
    <source>
        <dbReference type="ARBA" id="ARBA00022723"/>
    </source>
</evidence>
<evidence type="ECO:0000256" key="3">
    <source>
        <dbReference type="ARBA" id="ARBA00022801"/>
    </source>
</evidence>
<sequence>MKLAVVGGGSTYTPELIDGFARLRDVLPLEELVLIDPAMDRLKMVGGLARRIFAKQGHPGRISWTDDLDAGIDGADAVLLQLRIGGQAARNQDETWPLECGCVGQETTGAGGLAKALRTVPVVLDIAERVRRRNPDAWIVDFTNPVGIVTRALLTHGHKAVGLCNVAIGFQRKFAKLLGVSPGQVELEHVGLNHLTWERSVRVGGEDVLPTLLAEHGDAIADDLRMPRPLLEHLGVVPSYYLRYYYQHDAVVRELRTKPSRAAEVAAIEQQLLAMYGDPALDEKPELLSRRGGAFYSEAAVALTSSLLGTTGDVQIVNALNNGTLPFLPDDAVIEVPATVDATGATPLPVRPLEPLYAGLVANVTAYEHLALEAALKGGRDRVFSALLSHPLIGQIDYADRLTDELIAHNREHLTWA</sequence>
<dbReference type="GO" id="GO:0004553">
    <property type="term" value="F:hydrolase activity, hydrolyzing O-glycosyl compounds"/>
    <property type="evidence" value="ECO:0007669"/>
    <property type="project" value="InterPro"/>
</dbReference>